<dbReference type="AlphaFoldDB" id="A0AAD6SW67"/>
<evidence type="ECO:0000313" key="2">
    <source>
        <dbReference type="Proteomes" id="UP001218188"/>
    </source>
</evidence>
<name>A0AAD6SW67_9AGAR</name>
<keyword evidence="2" id="KW-1185">Reference proteome</keyword>
<sequence length="221" mass="24405">MLKSHPESAELAYVRARLAISYSLLGATGSAIELAQETQAQLADMDIQDSAFDTLINEWDAMLQVEAVKAAASDMSATAYQAWKATKNHYFPTHLSIPEGHEALKSSWQSMFNLGSEKIRRFLIANAIETNHIESTFLITMGVSSVLLKLHLLTTMKSMQDLICHGVAQGVIEVHQRSEIKEEDVIKNILNDTLAVSLNILSGSSSPSIYYFRRTTSSLLS</sequence>
<accession>A0AAD6SW67</accession>
<evidence type="ECO:0000313" key="1">
    <source>
        <dbReference type="EMBL" id="KAJ7035161.1"/>
    </source>
</evidence>
<comment type="caution">
    <text evidence="1">The sequence shown here is derived from an EMBL/GenBank/DDBJ whole genome shotgun (WGS) entry which is preliminary data.</text>
</comment>
<dbReference type="EMBL" id="JARJCM010000052">
    <property type="protein sequence ID" value="KAJ7035161.1"/>
    <property type="molecule type" value="Genomic_DNA"/>
</dbReference>
<reference evidence="1" key="1">
    <citation type="submission" date="2023-03" db="EMBL/GenBank/DDBJ databases">
        <title>Massive genome expansion in bonnet fungi (Mycena s.s.) driven by repeated elements and novel gene families across ecological guilds.</title>
        <authorList>
            <consortium name="Lawrence Berkeley National Laboratory"/>
            <person name="Harder C.B."/>
            <person name="Miyauchi S."/>
            <person name="Viragh M."/>
            <person name="Kuo A."/>
            <person name="Thoen E."/>
            <person name="Andreopoulos B."/>
            <person name="Lu D."/>
            <person name="Skrede I."/>
            <person name="Drula E."/>
            <person name="Henrissat B."/>
            <person name="Morin E."/>
            <person name="Kohler A."/>
            <person name="Barry K."/>
            <person name="LaButti K."/>
            <person name="Morin E."/>
            <person name="Salamov A."/>
            <person name="Lipzen A."/>
            <person name="Mereny Z."/>
            <person name="Hegedus B."/>
            <person name="Baldrian P."/>
            <person name="Stursova M."/>
            <person name="Weitz H."/>
            <person name="Taylor A."/>
            <person name="Grigoriev I.V."/>
            <person name="Nagy L.G."/>
            <person name="Martin F."/>
            <person name="Kauserud H."/>
        </authorList>
    </citation>
    <scope>NUCLEOTIDE SEQUENCE</scope>
    <source>
        <strain evidence="1">CBHHK200</strain>
    </source>
</reference>
<proteinExistence type="predicted"/>
<protein>
    <submittedName>
        <fullName evidence="1">Uncharacterized protein</fullName>
    </submittedName>
</protein>
<organism evidence="1 2">
    <name type="scientific">Mycena alexandri</name>
    <dbReference type="NCBI Taxonomy" id="1745969"/>
    <lineage>
        <taxon>Eukaryota</taxon>
        <taxon>Fungi</taxon>
        <taxon>Dikarya</taxon>
        <taxon>Basidiomycota</taxon>
        <taxon>Agaricomycotina</taxon>
        <taxon>Agaricomycetes</taxon>
        <taxon>Agaricomycetidae</taxon>
        <taxon>Agaricales</taxon>
        <taxon>Marasmiineae</taxon>
        <taxon>Mycenaceae</taxon>
        <taxon>Mycena</taxon>
    </lineage>
</organism>
<gene>
    <name evidence="1" type="ORF">C8F04DRAFT_540870</name>
</gene>
<dbReference type="Proteomes" id="UP001218188">
    <property type="component" value="Unassembled WGS sequence"/>
</dbReference>